<keyword evidence="1" id="KW-1133">Transmembrane helix</keyword>
<protein>
    <submittedName>
        <fullName evidence="2">Uncharacterized protein</fullName>
    </submittedName>
</protein>
<dbReference type="AlphaFoldDB" id="A0A9P0F8S4"/>
<dbReference type="EMBL" id="OU963869">
    <property type="protein sequence ID" value="CAH0394526.1"/>
    <property type="molecule type" value="Genomic_DNA"/>
</dbReference>
<evidence type="ECO:0000313" key="3">
    <source>
        <dbReference type="Proteomes" id="UP001152759"/>
    </source>
</evidence>
<organism evidence="2 3">
    <name type="scientific">Bemisia tabaci</name>
    <name type="common">Sweetpotato whitefly</name>
    <name type="synonym">Aleurodes tabaci</name>
    <dbReference type="NCBI Taxonomy" id="7038"/>
    <lineage>
        <taxon>Eukaryota</taxon>
        <taxon>Metazoa</taxon>
        <taxon>Ecdysozoa</taxon>
        <taxon>Arthropoda</taxon>
        <taxon>Hexapoda</taxon>
        <taxon>Insecta</taxon>
        <taxon>Pterygota</taxon>
        <taxon>Neoptera</taxon>
        <taxon>Paraneoptera</taxon>
        <taxon>Hemiptera</taxon>
        <taxon>Sternorrhyncha</taxon>
        <taxon>Aleyrodoidea</taxon>
        <taxon>Aleyrodidae</taxon>
        <taxon>Aleyrodinae</taxon>
        <taxon>Bemisia</taxon>
    </lineage>
</organism>
<dbReference type="Proteomes" id="UP001152759">
    <property type="component" value="Chromosome 8"/>
</dbReference>
<evidence type="ECO:0000313" key="2">
    <source>
        <dbReference type="EMBL" id="CAH0394526.1"/>
    </source>
</evidence>
<gene>
    <name evidence="2" type="ORF">BEMITA_LOCUS12813</name>
</gene>
<sequence>MSGDDALARIGGRQSRRIKMLSLLGILCLIKLGFTPTNAIHVFNRFSPEVLTNLGYGGHGSFRGQSYIQVEKILKEEKGVREGRGNCGENQQDQFSLVEKPFPPLILLPLYFSTYFLLHVAVASRHSTDVMAYLYFQITVHGKEELNTRRQCKTPSKYGTATKITLHAENKMAFSTTSAIVDESENNISYCFDARS</sequence>
<keyword evidence="3" id="KW-1185">Reference proteome</keyword>
<keyword evidence="1" id="KW-0472">Membrane</keyword>
<accession>A0A9P0F8S4</accession>
<feature type="transmembrane region" description="Helical" evidence="1">
    <location>
        <begin position="105"/>
        <end position="123"/>
    </location>
</feature>
<proteinExistence type="predicted"/>
<feature type="transmembrane region" description="Helical" evidence="1">
    <location>
        <begin position="21"/>
        <end position="43"/>
    </location>
</feature>
<name>A0A9P0F8S4_BEMTA</name>
<keyword evidence="1" id="KW-0812">Transmembrane</keyword>
<evidence type="ECO:0000256" key="1">
    <source>
        <dbReference type="SAM" id="Phobius"/>
    </source>
</evidence>
<reference evidence="2" key="1">
    <citation type="submission" date="2021-12" db="EMBL/GenBank/DDBJ databases">
        <authorList>
            <person name="King R."/>
        </authorList>
    </citation>
    <scope>NUCLEOTIDE SEQUENCE</scope>
</reference>